<organism evidence="2 3">
    <name type="scientific">Domibacillus aminovorans</name>
    <dbReference type="NCBI Taxonomy" id="29332"/>
    <lineage>
        <taxon>Bacteria</taxon>
        <taxon>Bacillati</taxon>
        <taxon>Bacillota</taxon>
        <taxon>Bacilli</taxon>
        <taxon>Bacillales</taxon>
        <taxon>Bacillaceae</taxon>
        <taxon>Domibacillus</taxon>
    </lineage>
</organism>
<dbReference type="AlphaFoldDB" id="A0A177KXC6"/>
<reference evidence="2 3" key="1">
    <citation type="submission" date="2016-01" db="EMBL/GenBank/DDBJ databases">
        <title>Investigation of taxonomic status of Bacillus aminovorans.</title>
        <authorList>
            <person name="Verma A."/>
            <person name="Pal Y."/>
            <person name="Krishnamurthi S."/>
        </authorList>
    </citation>
    <scope>NUCLEOTIDE SEQUENCE [LARGE SCALE GENOMIC DNA]</scope>
    <source>
        <strain evidence="2 3">DSM 4337</strain>
    </source>
</reference>
<evidence type="ECO:0000313" key="3">
    <source>
        <dbReference type="Proteomes" id="UP000077271"/>
    </source>
</evidence>
<gene>
    <name evidence="2" type="ORF">AWH48_01150</name>
</gene>
<dbReference type="Proteomes" id="UP000077271">
    <property type="component" value="Unassembled WGS sequence"/>
</dbReference>
<protein>
    <submittedName>
        <fullName evidence="2">Uncharacterized protein</fullName>
    </submittedName>
</protein>
<accession>A0A177KXC6</accession>
<sequence length="83" mass="9612">MPFYPPNPGPRPSRPYPRQMFRPPGYYPSGLHPRQRQDEYNGQQSPGMWNNLNRVMTHVGNVSNGVNMLRQVGSFMSFFNNGR</sequence>
<evidence type="ECO:0000313" key="2">
    <source>
        <dbReference type="EMBL" id="OAH57655.1"/>
    </source>
</evidence>
<comment type="caution">
    <text evidence="2">The sequence shown here is derived from an EMBL/GenBank/DDBJ whole genome shotgun (WGS) entry which is preliminary data.</text>
</comment>
<feature type="compositionally biased region" description="Pro residues" evidence="1">
    <location>
        <begin position="1"/>
        <end position="15"/>
    </location>
</feature>
<name>A0A177KXC6_9BACI</name>
<proteinExistence type="predicted"/>
<feature type="region of interest" description="Disordered" evidence="1">
    <location>
        <begin position="1"/>
        <end position="48"/>
    </location>
</feature>
<dbReference type="EMBL" id="LQWZ01000012">
    <property type="protein sequence ID" value="OAH57655.1"/>
    <property type="molecule type" value="Genomic_DNA"/>
</dbReference>
<evidence type="ECO:0000256" key="1">
    <source>
        <dbReference type="SAM" id="MobiDB-lite"/>
    </source>
</evidence>